<proteinExistence type="predicted"/>
<gene>
    <name evidence="1" type="ORF">C8F04DRAFT_109586</name>
</gene>
<evidence type="ECO:0000313" key="1">
    <source>
        <dbReference type="EMBL" id="KAJ7026357.1"/>
    </source>
</evidence>
<dbReference type="AlphaFoldDB" id="A0AAD6SFP8"/>
<accession>A0AAD6SFP8</accession>
<name>A0AAD6SFP8_9AGAR</name>
<evidence type="ECO:0000313" key="2">
    <source>
        <dbReference type="Proteomes" id="UP001218188"/>
    </source>
</evidence>
<comment type="caution">
    <text evidence="1">The sequence shown here is derived from an EMBL/GenBank/DDBJ whole genome shotgun (WGS) entry which is preliminary data.</text>
</comment>
<protein>
    <submittedName>
        <fullName evidence="1">Uncharacterized protein</fullName>
    </submittedName>
</protein>
<dbReference type="Proteomes" id="UP001218188">
    <property type="component" value="Unassembled WGS sequence"/>
</dbReference>
<dbReference type="EMBL" id="JARJCM010000139">
    <property type="protein sequence ID" value="KAJ7026357.1"/>
    <property type="molecule type" value="Genomic_DNA"/>
</dbReference>
<keyword evidence="2" id="KW-1185">Reference proteome</keyword>
<sequence>MAEDKPFQSPAFVGCRRWYPGTTLPRHRHLYLFLLPLPDPTTIHPPQIHPCDHPRRSLPFFLPYPGSFHLVRSTPSRRGGCGVLYRPPSHSKPALRPLFPAPVPSFAIPFVPQLRRHFFWPTLPFFFVSTSFHSLPCPPACPLPLTLSLPHPLPALPLLSPPPASVHIFRLHFLLLNFPSSPTPLLSSFHLPPTRPTIPPAPSPCSPVALRTRFTLKYFCHPLIAFQFSCAHYTLFVIVPPSPHFIYDTSRTLSLLSHYSPLPLPC</sequence>
<organism evidence="1 2">
    <name type="scientific">Mycena alexandri</name>
    <dbReference type="NCBI Taxonomy" id="1745969"/>
    <lineage>
        <taxon>Eukaryota</taxon>
        <taxon>Fungi</taxon>
        <taxon>Dikarya</taxon>
        <taxon>Basidiomycota</taxon>
        <taxon>Agaricomycotina</taxon>
        <taxon>Agaricomycetes</taxon>
        <taxon>Agaricomycetidae</taxon>
        <taxon>Agaricales</taxon>
        <taxon>Marasmiineae</taxon>
        <taxon>Mycenaceae</taxon>
        <taxon>Mycena</taxon>
    </lineage>
</organism>
<reference evidence="1" key="1">
    <citation type="submission" date="2023-03" db="EMBL/GenBank/DDBJ databases">
        <title>Massive genome expansion in bonnet fungi (Mycena s.s.) driven by repeated elements and novel gene families across ecological guilds.</title>
        <authorList>
            <consortium name="Lawrence Berkeley National Laboratory"/>
            <person name="Harder C.B."/>
            <person name="Miyauchi S."/>
            <person name="Viragh M."/>
            <person name="Kuo A."/>
            <person name="Thoen E."/>
            <person name="Andreopoulos B."/>
            <person name="Lu D."/>
            <person name="Skrede I."/>
            <person name="Drula E."/>
            <person name="Henrissat B."/>
            <person name="Morin E."/>
            <person name="Kohler A."/>
            <person name="Barry K."/>
            <person name="LaButti K."/>
            <person name="Morin E."/>
            <person name="Salamov A."/>
            <person name="Lipzen A."/>
            <person name="Mereny Z."/>
            <person name="Hegedus B."/>
            <person name="Baldrian P."/>
            <person name="Stursova M."/>
            <person name="Weitz H."/>
            <person name="Taylor A."/>
            <person name="Grigoriev I.V."/>
            <person name="Nagy L.G."/>
            <person name="Martin F."/>
            <person name="Kauserud H."/>
        </authorList>
    </citation>
    <scope>NUCLEOTIDE SEQUENCE</scope>
    <source>
        <strain evidence="1">CBHHK200</strain>
    </source>
</reference>